<dbReference type="SUPFAM" id="SSF53756">
    <property type="entry name" value="UDP-Glycosyltransferase/glycogen phosphorylase"/>
    <property type="match status" value="1"/>
</dbReference>
<dbReference type="Gene3D" id="3.40.50.2000">
    <property type="entry name" value="Glycogen Phosphorylase B"/>
    <property type="match status" value="1"/>
</dbReference>
<evidence type="ECO:0000313" key="8">
    <source>
        <dbReference type="EMBL" id="ETN85434.1"/>
    </source>
</evidence>
<dbReference type="AlphaFoldDB" id="W2TUW5"/>
<keyword evidence="5" id="KW-0732">Signal</keyword>
<evidence type="ECO:0000256" key="1">
    <source>
        <dbReference type="ARBA" id="ARBA00009995"/>
    </source>
</evidence>
<evidence type="ECO:0000256" key="7">
    <source>
        <dbReference type="SAM" id="Phobius"/>
    </source>
</evidence>
<comment type="similarity">
    <text evidence="1">Belongs to the UDP-glycosyltransferase family.</text>
</comment>
<evidence type="ECO:0000313" key="9">
    <source>
        <dbReference type="Proteomes" id="UP000053676"/>
    </source>
</evidence>
<sequence>MNEFGLCQRYSYFQYSQAATRFLPGADEKWNIFVKRGAAENRCAELLQVQASNSQLKEKTLVSIKMTYLARTCISSSGFHRRIYSTIQKPRHSSLTQATTAFRQELCRSVKSTTSQSIMFQEAIHAGVPMICLALFGDQPKNAKVTEKLGISTNLRKTEISLEKIATAIREVLENDRYRYPLDISRYCSPTCSDLQCKAKRKTLRMEPSNVFRYRATARRLARMVRKKPVSPKDLLIKWTEFLAEFKTLENLVPAGNKLNWIQYHSVDVVLFLATIMFSVILIFYIVAKLVLALLCRRFEQKDKEKIL</sequence>
<proteinExistence type="inferred from homology"/>
<dbReference type="Pfam" id="PF00201">
    <property type="entry name" value="UDPGT"/>
    <property type="match status" value="2"/>
</dbReference>
<keyword evidence="3" id="KW-0328">Glycosyltransferase</keyword>
<evidence type="ECO:0000256" key="6">
    <source>
        <dbReference type="ARBA" id="ARBA00047475"/>
    </source>
</evidence>
<dbReference type="PANTHER" id="PTHR48043:SF145">
    <property type="entry name" value="FI06409P-RELATED"/>
    <property type="match status" value="1"/>
</dbReference>
<dbReference type="PANTHER" id="PTHR48043">
    <property type="entry name" value="EG:EG0003.4 PROTEIN-RELATED"/>
    <property type="match status" value="1"/>
</dbReference>
<dbReference type="OrthoDB" id="5850613at2759"/>
<dbReference type="InterPro" id="IPR050271">
    <property type="entry name" value="UDP-glycosyltransferase"/>
</dbReference>
<keyword evidence="7" id="KW-1133">Transmembrane helix</keyword>
<dbReference type="KEGG" id="nai:NECAME_06387"/>
<dbReference type="GeneID" id="25346419"/>
<protein>
    <recommendedName>
        <fullName evidence="2">glucuronosyltransferase</fullName>
        <ecNumber evidence="2">2.4.1.17</ecNumber>
    </recommendedName>
</protein>
<reference evidence="9" key="1">
    <citation type="journal article" date="2014" name="Nat. Genet.">
        <title>Genome of the human hookworm Necator americanus.</title>
        <authorList>
            <person name="Tang Y.T."/>
            <person name="Gao X."/>
            <person name="Rosa B.A."/>
            <person name="Abubucker S."/>
            <person name="Hallsworth-Pepin K."/>
            <person name="Martin J."/>
            <person name="Tyagi R."/>
            <person name="Heizer E."/>
            <person name="Zhang X."/>
            <person name="Bhonagiri-Palsikar V."/>
            <person name="Minx P."/>
            <person name="Warren W.C."/>
            <person name="Wang Q."/>
            <person name="Zhan B."/>
            <person name="Hotez P.J."/>
            <person name="Sternberg P.W."/>
            <person name="Dougall A."/>
            <person name="Gaze S.T."/>
            <person name="Mulvenna J."/>
            <person name="Sotillo J."/>
            <person name="Ranganathan S."/>
            <person name="Rabelo E.M."/>
            <person name="Wilson R.K."/>
            <person name="Felgner P.L."/>
            <person name="Bethony J."/>
            <person name="Hawdon J.M."/>
            <person name="Gasser R.B."/>
            <person name="Loukas A."/>
            <person name="Mitreva M."/>
        </authorList>
    </citation>
    <scope>NUCLEOTIDE SEQUENCE [LARGE SCALE GENOMIC DNA]</scope>
</reference>
<dbReference type="CTD" id="25346419"/>
<keyword evidence="7" id="KW-0472">Membrane</keyword>
<dbReference type="GO" id="GO:0015020">
    <property type="term" value="F:glucuronosyltransferase activity"/>
    <property type="evidence" value="ECO:0007669"/>
    <property type="project" value="UniProtKB-EC"/>
</dbReference>
<dbReference type="EMBL" id="KI657725">
    <property type="protein sequence ID" value="ETN85434.1"/>
    <property type="molecule type" value="Genomic_DNA"/>
</dbReference>
<keyword evidence="9" id="KW-1185">Reference proteome</keyword>
<comment type="catalytic activity">
    <reaction evidence="6">
        <text>glucuronate acceptor + UDP-alpha-D-glucuronate = acceptor beta-D-glucuronoside + UDP + H(+)</text>
        <dbReference type="Rhea" id="RHEA:21032"/>
        <dbReference type="ChEBI" id="CHEBI:15378"/>
        <dbReference type="ChEBI" id="CHEBI:58052"/>
        <dbReference type="ChEBI" id="CHEBI:58223"/>
        <dbReference type="ChEBI" id="CHEBI:132367"/>
        <dbReference type="ChEBI" id="CHEBI:132368"/>
        <dbReference type="EC" id="2.4.1.17"/>
    </reaction>
</comment>
<evidence type="ECO:0000256" key="3">
    <source>
        <dbReference type="ARBA" id="ARBA00022676"/>
    </source>
</evidence>
<name>W2TUW5_NECAM</name>
<evidence type="ECO:0000256" key="2">
    <source>
        <dbReference type="ARBA" id="ARBA00012544"/>
    </source>
</evidence>
<keyword evidence="4" id="KW-0808">Transferase</keyword>
<evidence type="ECO:0000256" key="5">
    <source>
        <dbReference type="ARBA" id="ARBA00022729"/>
    </source>
</evidence>
<accession>W2TUW5</accession>
<keyword evidence="7" id="KW-0812">Transmembrane</keyword>
<dbReference type="EC" id="2.4.1.17" evidence="2"/>
<dbReference type="STRING" id="51031.W2TUW5"/>
<organism evidence="8 9">
    <name type="scientific">Necator americanus</name>
    <name type="common">Human hookworm</name>
    <dbReference type="NCBI Taxonomy" id="51031"/>
    <lineage>
        <taxon>Eukaryota</taxon>
        <taxon>Metazoa</taxon>
        <taxon>Ecdysozoa</taxon>
        <taxon>Nematoda</taxon>
        <taxon>Chromadorea</taxon>
        <taxon>Rhabditida</taxon>
        <taxon>Rhabditina</taxon>
        <taxon>Rhabditomorpha</taxon>
        <taxon>Strongyloidea</taxon>
        <taxon>Ancylostomatidae</taxon>
        <taxon>Bunostominae</taxon>
        <taxon>Necator</taxon>
    </lineage>
</organism>
<dbReference type="Proteomes" id="UP000053676">
    <property type="component" value="Unassembled WGS sequence"/>
</dbReference>
<feature type="transmembrane region" description="Helical" evidence="7">
    <location>
        <begin position="269"/>
        <end position="296"/>
    </location>
</feature>
<gene>
    <name evidence="8" type="ORF">NECAME_06387</name>
</gene>
<dbReference type="InterPro" id="IPR002213">
    <property type="entry name" value="UDP_glucos_trans"/>
</dbReference>
<evidence type="ECO:0000256" key="4">
    <source>
        <dbReference type="ARBA" id="ARBA00022679"/>
    </source>
</evidence>